<dbReference type="AlphaFoldDB" id="A0A8A4TS14"/>
<evidence type="ECO:0000313" key="3">
    <source>
        <dbReference type="Proteomes" id="UP000663929"/>
    </source>
</evidence>
<organism evidence="2 3">
    <name type="scientific">Sulfidibacter corallicola</name>
    <dbReference type="NCBI Taxonomy" id="2818388"/>
    <lineage>
        <taxon>Bacteria</taxon>
        <taxon>Pseudomonadati</taxon>
        <taxon>Acidobacteriota</taxon>
        <taxon>Holophagae</taxon>
        <taxon>Acanthopleuribacterales</taxon>
        <taxon>Acanthopleuribacteraceae</taxon>
        <taxon>Sulfidibacter</taxon>
    </lineage>
</organism>
<dbReference type="EMBL" id="CP071793">
    <property type="protein sequence ID" value="QTD51811.1"/>
    <property type="molecule type" value="Genomic_DNA"/>
</dbReference>
<dbReference type="Gene3D" id="3.40.50.2000">
    <property type="entry name" value="Glycogen Phosphorylase B"/>
    <property type="match status" value="2"/>
</dbReference>
<name>A0A8A4TS14_SULCO</name>
<reference evidence="2" key="1">
    <citation type="submission" date="2021-03" db="EMBL/GenBank/DDBJ databases">
        <title>Acanthopleuribacteraceae sp. M133.</title>
        <authorList>
            <person name="Wang G."/>
        </authorList>
    </citation>
    <scope>NUCLEOTIDE SEQUENCE</scope>
    <source>
        <strain evidence="2">M133</strain>
    </source>
</reference>
<keyword evidence="3" id="KW-1185">Reference proteome</keyword>
<evidence type="ECO:0000259" key="1">
    <source>
        <dbReference type="Pfam" id="PF06722"/>
    </source>
</evidence>
<sequence length="396" mass="44168">MKVLLTTPGTPGFLFPTIGIARALVAKGHEVAFATSQTAGDLLRSAGLERIPRTEKDGHSFEIFNWFHPTAIGLQLKHIHYATKHFGPDLLLGHPLTMGTYLAAELLDLPLAVIGSPNFLWPVAGDRDPESIRRRKWRWRDFLKYYNLARQALGIDRVDVSQGNPFLGDLYLMRSLAEVEPEAAHFPEKVKLVGDCLWEPPETSRAVGRLLREAEETGRELWFVQVGRSFQRTSYFHSLVAIAERRHWLLVLCRDRMDLDLDGLPENMRVFDHLPLGQLAPRLGGMIAVGGPTAVLSGWRHGVPMLIIPGGSEQWDSADHVVDAGVGTSLVPEEVTPDLLLRTVEELAADEGIRRRCGEVSQVFRAFDGHRCVADHLENWADERLGIGQMGYSGVK</sequence>
<feature type="domain" description="Erythromycin biosynthesis protein CIII-like C-terminal" evidence="1">
    <location>
        <begin position="253"/>
        <end position="359"/>
    </location>
</feature>
<accession>A0A8A4TS14</accession>
<dbReference type="Pfam" id="PF06722">
    <property type="entry name" value="EryCIII-like_C"/>
    <property type="match status" value="1"/>
</dbReference>
<dbReference type="PANTHER" id="PTHR48050">
    <property type="entry name" value="STEROL 3-BETA-GLUCOSYLTRANSFERASE"/>
    <property type="match status" value="1"/>
</dbReference>
<dbReference type="GO" id="GO:0016757">
    <property type="term" value="F:glycosyltransferase activity"/>
    <property type="evidence" value="ECO:0007669"/>
    <property type="project" value="UniProtKB-ARBA"/>
</dbReference>
<evidence type="ECO:0000313" key="2">
    <source>
        <dbReference type="EMBL" id="QTD51811.1"/>
    </source>
</evidence>
<dbReference type="Proteomes" id="UP000663929">
    <property type="component" value="Chromosome"/>
</dbReference>
<dbReference type="KEGG" id="scor:J3U87_05015"/>
<dbReference type="PANTHER" id="PTHR48050:SF13">
    <property type="entry name" value="STEROL 3-BETA-GLUCOSYLTRANSFERASE UGT80A2"/>
    <property type="match status" value="1"/>
</dbReference>
<gene>
    <name evidence="2" type="ORF">J3U87_05015</name>
</gene>
<dbReference type="InterPro" id="IPR050426">
    <property type="entry name" value="Glycosyltransferase_28"/>
</dbReference>
<protein>
    <recommendedName>
        <fullName evidence="1">Erythromycin biosynthesis protein CIII-like C-terminal domain-containing protein</fullName>
    </recommendedName>
</protein>
<dbReference type="SUPFAM" id="SSF53756">
    <property type="entry name" value="UDP-Glycosyltransferase/glycogen phosphorylase"/>
    <property type="match status" value="1"/>
</dbReference>
<proteinExistence type="predicted"/>
<dbReference type="RefSeq" id="WP_237381932.1">
    <property type="nucleotide sequence ID" value="NZ_CP071793.1"/>
</dbReference>
<dbReference type="InterPro" id="IPR010610">
    <property type="entry name" value="EryCIII-like_C"/>
</dbReference>